<evidence type="ECO:0000256" key="2">
    <source>
        <dbReference type="ARBA" id="ARBA00007515"/>
    </source>
</evidence>
<dbReference type="CDD" id="cd22392">
    <property type="entry name" value="KH-I_PNO1_rpt2"/>
    <property type="match status" value="1"/>
</dbReference>
<dbReference type="CDD" id="cd22391">
    <property type="entry name" value="KH-I_PNO1_rpt1"/>
    <property type="match status" value="1"/>
</dbReference>
<dbReference type="InterPro" id="IPR015943">
    <property type="entry name" value="WD40/YVTN_repeat-like_dom_sf"/>
</dbReference>
<reference evidence="11" key="1">
    <citation type="submission" date="2022-11" db="UniProtKB">
        <authorList>
            <consortium name="WormBaseParasite"/>
        </authorList>
    </citation>
    <scope>IDENTIFICATION</scope>
</reference>
<dbReference type="PROSITE" id="PS50294">
    <property type="entry name" value="WD_REPEATS_REGION"/>
    <property type="match status" value="2"/>
</dbReference>
<dbReference type="Pfam" id="PF08625">
    <property type="entry name" value="Utp13"/>
    <property type="match status" value="1"/>
</dbReference>
<dbReference type="PANTHER" id="PTHR19854:SF15">
    <property type="entry name" value="TRANSDUCIN BETA-LIKE PROTEIN 3"/>
    <property type="match status" value="1"/>
</dbReference>
<dbReference type="InterPro" id="IPR013934">
    <property type="entry name" value="Utp13_C"/>
</dbReference>
<dbReference type="GO" id="GO:0000480">
    <property type="term" value="P:endonucleolytic cleavage in 5'-ETS of tricistronic rRNA transcript (SSU-rRNA, 5.8S rRNA, LSU-rRNA)"/>
    <property type="evidence" value="ECO:0007669"/>
    <property type="project" value="TreeGrafter"/>
</dbReference>
<dbReference type="GO" id="GO:0000472">
    <property type="term" value="P:endonucleolytic cleavage to generate mature 5'-end of SSU-rRNA from (SSU-rRNA, 5.8S rRNA, LSU-rRNA)"/>
    <property type="evidence" value="ECO:0007669"/>
    <property type="project" value="TreeGrafter"/>
</dbReference>
<dbReference type="PROSITE" id="PS00678">
    <property type="entry name" value="WD_REPEATS_1"/>
    <property type="match status" value="1"/>
</dbReference>
<dbReference type="InterPro" id="IPR055212">
    <property type="entry name" value="KH-I_PNO1_first"/>
</dbReference>
<dbReference type="Pfam" id="PF22891">
    <property type="entry name" value="KH_PNO1_2nd"/>
    <property type="match status" value="1"/>
</dbReference>
<dbReference type="Gene3D" id="3.30.1370.10">
    <property type="entry name" value="K Homology domain, type 1"/>
    <property type="match status" value="1"/>
</dbReference>
<proteinExistence type="inferred from homology"/>
<dbReference type="GO" id="GO:0032040">
    <property type="term" value="C:small-subunit processome"/>
    <property type="evidence" value="ECO:0007669"/>
    <property type="project" value="InterPro"/>
</dbReference>
<organism evidence="10 11">
    <name type="scientific">Meloidogyne incognita</name>
    <name type="common">Southern root-knot nematode worm</name>
    <name type="synonym">Oxyuris incognita</name>
    <dbReference type="NCBI Taxonomy" id="6306"/>
    <lineage>
        <taxon>Eukaryota</taxon>
        <taxon>Metazoa</taxon>
        <taxon>Ecdysozoa</taxon>
        <taxon>Nematoda</taxon>
        <taxon>Chromadorea</taxon>
        <taxon>Rhabditida</taxon>
        <taxon>Tylenchina</taxon>
        <taxon>Tylenchomorpha</taxon>
        <taxon>Tylenchoidea</taxon>
        <taxon>Meloidogynidae</taxon>
        <taxon>Meloidogyninae</taxon>
        <taxon>Meloidogyne</taxon>
        <taxon>Meloidogyne incognita group</taxon>
    </lineage>
</organism>
<comment type="similarity">
    <text evidence="2">Belongs to the PNO1 family.</text>
</comment>
<feature type="domain" description="U3 small nucleolar RNA-associated protein 13 C-terminal" evidence="8">
    <location>
        <begin position="413"/>
        <end position="532"/>
    </location>
</feature>
<dbReference type="AlphaFoldDB" id="A0A914KXJ7"/>
<dbReference type="CDD" id="cd00200">
    <property type="entry name" value="WD40"/>
    <property type="match status" value="1"/>
</dbReference>
<feature type="repeat" description="WD" evidence="7">
    <location>
        <begin position="146"/>
        <end position="179"/>
    </location>
</feature>
<dbReference type="Proteomes" id="UP000887563">
    <property type="component" value="Unplaced"/>
</dbReference>
<evidence type="ECO:0000259" key="8">
    <source>
        <dbReference type="Pfam" id="PF08625"/>
    </source>
</evidence>
<keyword evidence="4" id="KW-0677">Repeat</keyword>
<evidence type="ECO:0000256" key="7">
    <source>
        <dbReference type="PROSITE-ProRule" id="PRU00221"/>
    </source>
</evidence>
<keyword evidence="3 7" id="KW-0853">WD repeat</keyword>
<accession>A0A914KXJ7</accession>
<dbReference type="GO" id="GO:0034511">
    <property type="term" value="F:U3 snoRNA binding"/>
    <property type="evidence" value="ECO:0007669"/>
    <property type="project" value="TreeGrafter"/>
</dbReference>
<evidence type="ECO:0000259" key="9">
    <source>
        <dbReference type="Pfam" id="PF22891"/>
    </source>
</evidence>
<evidence type="ECO:0000256" key="1">
    <source>
        <dbReference type="ARBA" id="ARBA00004604"/>
    </source>
</evidence>
<dbReference type="InterPro" id="IPR019775">
    <property type="entry name" value="WD40_repeat_CS"/>
</dbReference>
<name>A0A914KXJ7_MELIC</name>
<feature type="domain" description="PNO1 second type I KH" evidence="9">
    <location>
        <begin position="693"/>
        <end position="775"/>
    </location>
</feature>
<dbReference type="InterPro" id="IPR020472">
    <property type="entry name" value="WD40_PAC1"/>
</dbReference>
<dbReference type="WBParaSite" id="Minc3s00154g06250">
    <property type="protein sequence ID" value="Minc3s00154g06250"/>
    <property type="gene ID" value="Minc3s00154g06250"/>
</dbReference>
<sequence>MTSIVQSAQPLSEVKKLKTFDLAKNLEASIVGSQNTKTDDEVYDTVYLTENDGLIAVGSNTENLLILNVKNGKRNYAKGHSQSILCVDSPIWSNSLLASGSKDNSIIIWNIQNKEREDLMEVDDEKNEEDEEKSANNILVKQMAIASGHTHSVSSISFSHSNKPPFLVSVSHDTTLKLWPLVDLMVKQEKLEENEENKLLKLSASTTIVAHTKDINSVDVSQNDKLCVTASMDKTAKLWHINLKTMELANAGILSGHKRGVWCARFSKNLQLVATCSGDCTIKIFSLLDKSCIKTLEGHQFAVLSILFIENSSKLISVDGGGILRLWNVKKGICECVEEGHNEKIWSLRELPNDINLQQKSEDIEEETDDFNKLSDSYWITGAADGLLTIWRDNTKIMKALTQKEATKKITDQQTLSNLLQQNHLFEALLYTLDLDLPFQCLKILQRLSSDIVATSENDQLQKLINIIKRLSKIQLSALLGYSTQWNTNSRTYSVAQLVLNCVLRAIPPEDLIELPNIENIVQRFLPYSLRKNEKNVQDQPVDEEMPPLEDIDDELIEEPQINEEEDDNGFILAKMTNKKRKLPKLSTDADQPDAKKGKDNVNWEMRKVSVPPHRYTPLKKNWSKLVAPIINELKMQIRYNLRTRNVEIRCPNADGNKTHLQKAADFVQAFLLGFTIEDAVALIRFDHMFMESFEINDVKTLRGDHLSRAIGRIAGKDGRVKTTIESVTQTRIVLADDKIHLLGAFNNLKIARHTICSLIMGTPINKIHGNLRSLASCPASLKLCFEGYTPRRIDRIAQYRKYCTTIFALFIKTPRTNKKFSKKCCSY</sequence>
<dbReference type="SUPFAM" id="SSF54791">
    <property type="entry name" value="Eukaryotic type KH-domain (KH-domain type I)"/>
    <property type="match status" value="1"/>
</dbReference>
<feature type="repeat" description="WD" evidence="7">
    <location>
        <begin position="77"/>
        <end position="119"/>
    </location>
</feature>
<dbReference type="InterPro" id="IPR001680">
    <property type="entry name" value="WD40_rpt"/>
</dbReference>
<comment type="subcellular location">
    <subcellularLocation>
        <location evidence="1">Nucleus</location>
        <location evidence="1">Nucleolus</location>
    </subcellularLocation>
</comment>
<evidence type="ECO:0000256" key="5">
    <source>
        <dbReference type="ARBA" id="ARBA00022884"/>
    </source>
</evidence>
<protein>
    <submittedName>
        <fullName evidence="11">U3 small nucleolar RNA-associated protein 13 C-terminal domain-containing protein</fullName>
    </submittedName>
</protein>
<keyword evidence="6" id="KW-0539">Nucleus</keyword>
<dbReference type="PROSITE" id="PS50082">
    <property type="entry name" value="WD_REPEATS_2"/>
    <property type="match status" value="5"/>
</dbReference>
<keyword evidence="10" id="KW-1185">Reference proteome</keyword>
<dbReference type="GO" id="GO:0030686">
    <property type="term" value="C:90S preribosome"/>
    <property type="evidence" value="ECO:0007669"/>
    <property type="project" value="TreeGrafter"/>
</dbReference>
<dbReference type="InterPro" id="IPR036612">
    <property type="entry name" value="KH_dom_type_1_sf"/>
</dbReference>
<dbReference type="PRINTS" id="PR00320">
    <property type="entry name" value="GPROTEINBRPT"/>
</dbReference>
<dbReference type="FunFam" id="3.30.1370.10:FF:000009">
    <property type="entry name" value="RNA-binding protein PNO1"/>
    <property type="match status" value="1"/>
</dbReference>
<dbReference type="InterPro" id="IPR036322">
    <property type="entry name" value="WD40_repeat_dom_sf"/>
</dbReference>
<dbReference type="SMART" id="SM00320">
    <property type="entry name" value="WD40"/>
    <property type="match status" value="6"/>
</dbReference>
<dbReference type="Gene3D" id="2.130.10.10">
    <property type="entry name" value="YVTN repeat-like/Quinoprotein amine dehydrogenase"/>
    <property type="match status" value="3"/>
</dbReference>
<feature type="repeat" description="WD" evidence="7">
    <location>
        <begin position="296"/>
        <end position="332"/>
    </location>
</feature>
<evidence type="ECO:0000313" key="10">
    <source>
        <dbReference type="Proteomes" id="UP000887563"/>
    </source>
</evidence>
<dbReference type="InterPro" id="IPR055211">
    <property type="entry name" value="KH_PNO1_2nd"/>
</dbReference>
<evidence type="ECO:0000256" key="3">
    <source>
        <dbReference type="ARBA" id="ARBA00022574"/>
    </source>
</evidence>
<keyword evidence="5" id="KW-0694">RNA-binding</keyword>
<dbReference type="SUPFAM" id="SSF50978">
    <property type="entry name" value="WD40 repeat-like"/>
    <property type="match status" value="1"/>
</dbReference>
<dbReference type="PANTHER" id="PTHR19854">
    <property type="entry name" value="TRANSDUCIN BETA-LIKE 3"/>
    <property type="match status" value="1"/>
</dbReference>
<feature type="repeat" description="WD" evidence="7">
    <location>
        <begin position="208"/>
        <end position="242"/>
    </location>
</feature>
<dbReference type="Pfam" id="PF00400">
    <property type="entry name" value="WD40"/>
    <property type="match status" value="5"/>
</dbReference>
<feature type="repeat" description="WD" evidence="7">
    <location>
        <begin position="254"/>
        <end position="295"/>
    </location>
</feature>
<evidence type="ECO:0000256" key="6">
    <source>
        <dbReference type="ARBA" id="ARBA00023242"/>
    </source>
</evidence>
<evidence type="ECO:0000313" key="11">
    <source>
        <dbReference type="WBParaSite" id="Minc3s00154g06250"/>
    </source>
</evidence>
<evidence type="ECO:0000256" key="4">
    <source>
        <dbReference type="ARBA" id="ARBA00022737"/>
    </source>
</evidence>